<protein>
    <submittedName>
        <fullName evidence="1">Uncharacterized protein</fullName>
    </submittedName>
</protein>
<sequence>MSAGAQFAPPPKSEHVSLFRIWGMSPMVAAPEGQLAGRYWYSGGPVNGLQM</sequence>
<evidence type="ECO:0000313" key="1">
    <source>
        <dbReference type="EMBL" id="JAD35500.1"/>
    </source>
</evidence>
<reference evidence="1" key="2">
    <citation type="journal article" date="2015" name="Data Brief">
        <title>Shoot transcriptome of the giant reed, Arundo donax.</title>
        <authorList>
            <person name="Barrero R.A."/>
            <person name="Guerrero F.D."/>
            <person name="Moolhuijzen P."/>
            <person name="Goolsby J.A."/>
            <person name="Tidwell J."/>
            <person name="Bellgard S.E."/>
            <person name="Bellgard M.I."/>
        </authorList>
    </citation>
    <scope>NUCLEOTIDE SEQUENCE</scope>
    <source>
        <tissue evidence="1">Shoot tissue taken approximately 20 cm above the soil surface</tissue>
    </source>
</reference>
<organism evidence="1">
    <name type="scientific">Arundo donax</name>
    <name type="common">Giant reed</name>
    <name type="synonym">Donax arundinaceus</name>
    <dbReference type="NCBI Taxonomy" id="35708"/>
    <lineage>
        <taxon>Eukaryota</taxon>
        <taxon>Viridiplantae</taxon>
        <taxon>Streptophyta</taxon>
        <taxon>Embryophyta</taxon>
        <taxon>Tracheophyta</taxon>
        <taxon>Spermatophyta</taxon>
        <taxon>Magnoliopsida</taxon>
        <taxon>Liliopsida</taxon>
        <taxon>Poales</taxon>
        <taxon>Poaceae</taxon>
        <taxon>PACMAD clade</taxon>
        <taxon>Arundinoideae</taxon>
        <taxon>Arundineae</taxon>
        <taxon>Arundo</taxon>
    </lineage>
</organism>
<reference evidence="1" key="1">
    <citation type="submission" date="2014-09" db="EMBL/GenBank/DDBJ databases">
        <authorList>
            <person name="Magalhaes I.L.F."/>
            <person name="Oliveira U."/>
            <person name="Santos F.R."/>
            <person name="Vidigal T.H.D.A."/>
            <person name="Brescovit A.D."/>
            <person name="Santos A.J."/>
        </authorList>
    </citation>
    <scope>NUCLEOTIDE SEQUENCE</scope>
    <source>
        <tissue evidence="1">Shoot tissue taken approximately 20 cm above the soil surface</tissue>
    </source>
</reference>
<dbReference type="EMBL" id="GBRH01262395">
    <property type="protein sequence ID" value="JAD35500.1"/>
    <property type="molecule type" value="Transcribed_RNA"/>
</dbReference>
<name>A0A0A8ZFG2_ARUDO</name>
<dbReference type="AlphaFoldDB" id="A0A0A8ZFG2"/>
<accession>A0A0A8ZFG2</accession>
<proteinExistence type="predicted"/>